<protein>
    <submittedName>
        <fullName evidence="2">Uncharacterized protein</fullName>
    </submittedName>
</protein>
<accession>A0A3R7K3H5</accession>
<evidence type="ECO:0000313" key="2">
    <source>
        <dbReference type="EMBL" id="RNF01083.1"/>
    </source>
</evidence>
<dbReference type="RefSeq" id="XP_029236124.1">
    <property type="nucleotide sequence ID" value="XM_029384035.1"/>
</dbReference>
<organism evidence="2 3">
    <name type="scientific">Trypanosoma rangeli</name>
    <dbReference type="NCBI Taxonomy" id="5698"/>
    <lineage>
        <taxon>Eukaryota</taxon>
        <taxon>Discoba</taxon>
        <taxon>Euglenozoa</taxon>
        <taxon>Kinetoplastea</taxon>
        <taxon>Metakinetoplastina</taxon>
        <taxon>Trypanosomatida</taxon>
        <taxon>Trypanosomatidae</taxon>
        <taxon>Trypanosoma</taxon>
        <taxon>Herpetosoma</taxon>
    </lineage>
</organism>
<gene>
    <name evidence="2" type="ORF">TraAM80_07233</name>
</gene>
<dbReference type="AlphaFoldDB" id="A0A3R7K3H5"/>
<keyword evidence="3" id="KW-1185">Reference proteome</keyword>
<keyword evidence="1" id="KW-0812">Transmembrane</keyword>
<evidence type="ECO:0000313" key="3">
    <source>
        <dbReference type="Proteomes" id="UP000283634"/>
    </source>
</evidence>
<feature type="transmembrane region" description="Helical" evidence="1">
    <location>
        <begin position="162"/>
        <end position="184"/>
    </location>
</feature>
<name>A0A3R7K3H5_TRYRA</name>
<keyword evidence="1" id="KW-1133">Transmembrane helix</keyword>
<comment type="caution">
    <text evidence="2">The sequence shown here is derived from an EMBL/GenBank/DDBJ whole genome shotgun (WGS) entry which is preliminary data.</text>
</comment>
<dbReference type="Proteomes" id="UP000283634">
    <property type="component" value="Unassembled WGS sequence"/>
</dbReference>
<dbReference type="EMBL" id="MKGL01000292">
    <property type="protein sequence ID" value="RNF01083.1"/>
    <property type="molecule type" value="Genomic_DNA"/>
</dbReference>
<reference evidence="2 3" key="1">
    <citation type="journal article" date="2018" name="BMC Genomics">
        <title>Genomic comparison of Trypanosoma conorhini and Trypanosoma rangeli to Trypanosoma cruzi strains of high and low virulence.</title>
        <authorList>
            <person name="Bradwell K.R."/>
            <person name="Koparde V.N."/>
            <person name="Matveyev A.V."/>
            <person name="Serrano M.G."/>
            <person name="Alves J.M."/>
            <person name="Parikh H."/>
            <person name="Huang B."/>
            <person name="Lee V."/>
            <person name="Espinosa-Alvarez O."/>
            <person name="Ortiz P.A."/>
            <person name="Costa-Martins A.G."/>
            <person name="Teixeira M.M."/>
            <person name="Buck G.A."/>
        </authorList>
    </citation>
    <scope>NUCLEOTIDE SEQUENCE [LARGE SCALE GENOMIC DNA]</scope>
    <source>
        <strain evidence="2 3">AM80</strain>
    </source>
</reference>
<dbReference type="GeneID" id="40331166"/>
<sequence length="197" mass="21211">MASSGLSSPLDRVEEDTGTTKHRCLLACRCLCHGCHVSSRRKGKNNGGRGEGKGCAHSLLSMAPQNAIAIYADAAAAMHALQHHPPLCLQLADTLKDAEMTSHFLVAESILYIIVWQKRQLSVQTRHWVVSIALNGMPHCCGKAVQTALQLFFSLVGSEHRVLLLFLTALAASLSFAVFMEAAVRSLPIGSVLTPLI</sequence>
<keyword evidence="1" id="KW-0472">Membrane</keyword>
<evidence type="ECO:0000256" key="1">
    <source>
        <dbReference type="SAM" id="Phobius"/>
    </source>
</evidence>
<proteinExistence type="predicted"/>